<keyword evidence="5" id="KW-1185">Reference proteome</keyword>
<dbReference type="InterPro" id="IPR051911">
    <property type="entry name" value="SDR_oxidoreductase"/>
</dbReference>
<dbReference type="SUPFAM" id="SSF51735">
    <property type="entry name" value="NAD(P)-binding Rossmann-fold domains"/>
    <property type="match status" value="1"/>
</dbReference>
<dbReference type="Pfam" id="PF00106">
    <property type="entry name" value="adh_short"/>
    <property type="match status" value="1"/>
</dbReference>
<dbReference type="Proteomes" id="UP000028045">
    <property type="component" value="Unassembled WGS sequence"/>
</dbReference>
<evidence type="ECO:0000313" key="5">
    <source>
        <dbReference type="Proteomes" id="UP000028045"/>
    </source>
</evidence>
<dbReference type="PANTHER" id="PTHR43976:SF16">
    <property type="entry name" value="SHORT-CHAIN DEHYDROGENASE_REDUCTASE FAMILY PROTEIN"/>
    <property type="match status" value="1"/>
</dbReference>
<keyword evidence="2" id="KW-0560">Oxidoreductase</keyword>
<dbReference type="PRINTS" id="PR00081">
    <property type="entry name" value="GDHRDH"/>
</dbReference>
<proteinExistence type="inferred from homology"/>
<dbReference type="Gene3D" id="3.40.50.720">
    <property type="entry name" value="NAD(P)-binding Rossmann-like Domain"/>
    <property type="match status" value="1"/>
</dbReference>
<dbReference type="GO" id="GO:0016491">
    <property type="term" value="F:oxidoreductase activity"/>
    <property type="evidence" value="ECO:0007669"/>
    <property type="project" value="UniProtKB-KW"/>
</dbReference>
<dbReference type="AlphaFoldDB" id="A0A084B166"/>
<organism evidence="4 5">
    <name type="scientific">Stachybotrys chartarum (strain CBS 109288 / IBT 7711)</name>
    <name type="common">Toxic black mold</name>
    <name type="synonym">Stilbospora chartarum</name>
    <dbReference type="NCBI Taxonomy" id="1280523"/>
    <lineage>
        <taxon>Eukaryota</taxon>
        <taxon>Fungi</taxon>
        <taxon>Dikarya</taxon>
        <taxon>Ascomycota</taxon>
        <taxon>Pezizomycotina</taxon>
        <taxon>Sordariomycetes</taxon>
        <taxon>Hypocreomycetidae</taxon>
        <taxon>Hypocreales</taxon>
        <taxon>Stachybotryaceae</taxon>
        <taxon>Stachybotrys</taxon>
    </lineage>
</organism>
<name>A0A084B166_STACB</name>
<protein>
    <recommendedName>
        <fullName evidence="6">NAD(P)-binding protein</fullName>
    </recommendedName>
</protein>
<evidence type="ECO:0000256" key="2">
    <source>
        <dbReference type="ARBA" id="ARBA00023002"/>
    </source>
</evidence>
<sequence>MSGTVFITGANVGVGLATTSHFLSKGWNIVATTRDGIPSAALRDLQSSNPSLLHIVKLDLMDPSTVESSVSAALALFSRIDVLVNNAGYGEYGPVELISIQKAHQLFEVNFYGPLRLIKAFLPHFHTAGPSGIRTPTIVNVSSGGAHFGFPLGALYHASKAALESLTECMAFELSALSIPVATKLVIPYGGISGTNFFHALVRMNKVFEDSSGGDSAQVQAIEDYKKFTQDMMVKFQAMAGASMSATQVAEVVFEAATDLDTRRLRYFTGAGAEPSAALKLRYLGSLGSQQLVTKKDFDEMDDKYVKQVRALFE</sequence>
<accession>A0A084B166</accession>
<dbReference type="InterPro" id="IPR002347">
    <property type="entry name" value="SDR_fam"/>
</dbReference>
<dbReference type="OrthoDB" id="1933717at2759"/>
<evidence type="ECO:0000313" key="4">
    <source>
        <dbReference type="EMBL" id="KEY71295.1"/>
    </source>
</evidence>
<dbReference type="InterPro" id="IPR036291">
    <property type="entry name" value="NAD(P)-bd_dom_sf"/>
</dbReference>
<dbReference type="EMBL" id="KL648331">
    <property type="protein sequence ID" value="KEY71295.1"/>
    <property type="molecule type" value="Genomic_DNA"/>
</dbReference>
<evidence type="ECO:0008006" key="6">
    <source>
        <dbReference type="Google" id="ProtNLM"/>
    </source>
</evidence>
<dbReference type="HOGENOM" id="CLU_010194_2_9_1"/>
<evidence type="ECO:0000256" key="3">
    <source>
        <dbReference type="RuleBase" id="RU000363"/>
    </source>
</evidence>
<evidence type="ECO:0000256" key="1">
    <source>
        <dbReference type="ARBA" id="ARBA00006484"/>
    </source>
</evidence>
<comment type="similarity">
    <text evidence="1 3">Belongs to the short-chain dehydrogenases/reductases (SDR) family.</text>
</comment>
<reference evidence="4 5" key="1">
    <citation type="journal article" date="2014" name="BMC Genomics">
        <title>Comparative genome sequencing reveals chemotype-specific gene clusters in the toxigenic black mold Stachybotrys.</title>
        <authorList>
            <person name="Semeiks J."/>
            <person name="Borek D."/>
            <person name="Otwinowski Z."/>
            <person name="Grishin N.V."/>
        </authorList>
    </citation>
    <scope>NUCLEOTIDE SEQUENCE [LARGE SCALE GENOMIC DNA]</scope>
    <source>
        <strain evidence="5">CBS 109288 / IBT 7711</strain>
    </source>
</reference>
<dbReference type="PRINTS" id="PR00080">
    <property type="entry name" value="SDRFAMILY"/>
</dbReference>
<dbReference type="PANTHER" id="PTHR43976">
    <property type="entry name" value="SHORT CHAIN DEHYDROGENASE"/>
    <property type="match status" value="1"/>
</dbReference>
<dbReference type="CDD" id="cd05374">
    <property type="entry name" value="17beta-HSD-like_SDR_c"/>
    <property type="match status" value="1"/>
</dbReference>
<gene>
    <name evidence="4" type="ORF">S7711_05888</name>
</gene>